<reference evidence="4 5" key="1">
    <citation type="submission" date="2013-02" db="EMBL/GenBank/DDBJ databases">
        <title>The Genome Annotation of Plasmodium falciparum Vietnam Oak-Knoll (FVO).</title>
        <authorList>
            <consortium name="The Broad Institute Genome Sequencing Platform"/>
            <consortium name="The Broad Institute Genome Sequencing Center for Infectious Disease"/>
            <person name="Neafsey D."/>
            <person name="Hoffman S."/>
            <person name="Volkman S."/>
            <person name="Rosenthal P."/>
            <person name="Walker B."/>
            <person name="Young S.K."/>
            <person name="Zeng Q."/>
            <person name="Gargeya S."/>
            <person name="Fitzgerald M."/>
            <person name="Haas B."/>
            <person name="Abouelleil A."/>
            <person name="Allen A.W."/>
            <person name="Alvarado L."/>
            <person name="Arachchi H.M."/>
            <person name="Berlin A.M."/>
            <person name="Chapman S.B."/>
            <person name="Gainer-Dewar J."/>
            <person name="Goldberg J."/>
            <person name="Griggs A."/>
            <person name="Gujja S."/>
            <person name="Hansen M."/>
            <person name="Howarth C."/>
            <person name="Imamovic A."/>
            <person name="Ireland A."/>
            <person name="Larimer J."/>
            <person name="McCowan C."/>
            <person name="Murphy C."/>
            <person name="Pearson M."/>
            <person name="Poon T.W."/>
            <person name="Priest M."/>
            <person name="Roberts A."/>
            <person name="Saif S."/>
            <person name="Shea T."/>
            <person name="Sisk P."/>
            <person name="Sykes S."/>
            <person name="Wortman J."/>
            <person name="Nusbaum C."/>
            <person name="Birren B."/>
        </authorList>
    </citation>
    <scope>NUCLEOTIDE SEQUENCE [LARGE SCALE GENOMIC DNA]</scope>
    <source>
        <strain evidence="5">Vietnam Oak-Knoll (FVO)</strain>
    </source>
</reference>
<feature type="non-terminal residue" evidence="4">
    <location>
        <position position="199"/>
    </location>
</feature>
<name>A0A024UXU9_PLAFA</name>
<dbReference type="EMBL" id="KI925312">
    <property type="protein sequence ID" value="ETW15064.1"/>
    <property type="molecule type" value="Genomic_DNA"/>
</dbReference>
<dbReference type="InterPro" id="IPR042202">
    <property type="entry name" value="Duffy-ag-bd_sf"/>
</dbReference>
<dbReference type="Gene3D" id="1.20.1310.20">
    <property type="entry name" value="Duffy-antigen binding domain"/>
    <property type="match status" value="1"/>
</dbReference>
<dbReference type="GO" id="GO:0046789">
    <property type="term" value="F:host cell surface receptor binding"/>
    <property type="evidence" value="ECO:0007669"/>
    <property type="project" value="InterPro"/>
</dbReference>
<dbReference type="InterPro" id="IPR029210">
    <property type="entry name" value="PfEMP1_NTS"/>
</dbReference>
<dbReference type="SUPFAM" id="SSF140924">
    <property type="entry name" value="Duffy binding domain-like"/>
    <property type="match status" value="1"/>
</dbReference>
<evidence type="ECO:0000256" key="1">
    <source>
        <dbReference type="SAM" id="MobiDB-lite"/>
    </source>
</evidence>
<proteinExistence type="predicted"/>
<dbReference type="Pfam" id="PF05424">
    <property type="entry name" value="Duffy_binding"/>
    <property type="match status" value="1"/>
</dbReference>
<protein>
    <submittedName>
        <fullName evidence="4">Uncharacterized protein</fullName>
    </submittedName>
</protein>
<feature type="region of interest" description="Disordered" evidence="1">
    <location>
        <begin position="1"/>
        <end position="21"/>
    </location>
</feature>
<accession>A0A024UXU9</accession>
<evidence type="ECO:0000259" key="3">
    <source>
        <dbReference type="Pfam" id="PF15447"/>
    </source>
</evidence>
<evidence type="ECO:0000313" key="5">
    <source>
        <dbReference type="Proteomes" id="UP000030690"/>
    </source>
</evidence>
<feature type="domain" description="Plasmodium falciparum erythrocyte membrane protein-1 N-terminal segment" evidence="3">
    <location>
        <begin position="20"/>
        <end position="57"/>
    </location>
</feature>
<organism evidence="4 5">
    <name type="scientific">Plasmodium falciparum Vietnam Oak-Knoll</name>
    <name type="common">FVO</name>
    <dbReference type="NCBI Taxonomy" id="1036723"/>
    <lineage>
        <taxon>Eukaryota</taxon>
        <taxon>Sar</taxon>
        <taxon>Alveolata</taxon>
        <taxon>Apicomplexa</taxon>
        <taxon>Aconoidasida</taxon>
        <taxon>Haemosporida</taxon>
        <taxon>Plasmodiidae</taxon>
        <taxon>Plasmodium</taxon>
        <taxon>Plasmodium (Laverania)</taxon>
    </lineage>
</organism>
<evidence type="ECO:0000313" key="4">
    <source>
        <dbReference type="EMBL" id="ETW15064.1"/>
    </source>
</evidence>
<dbReference type="AlphaFoldDB" id="A0A024UXU9"/>
<feature type="compositionally biased region" description="Gly residues" evidence="1">
    <location>
        <begin position="1"/>
        <end position="13"/>
    </location>
</feature>
<sequence>MVPPGGRQGGSGEDGIDDKDAKHVLDEIGEKVYKEKVKKDDAKTYKEALKGNLASATNRSVETLGTIKTCDLVEEYRRKNTGTADAHGDPCKKDTNGNDVDRFSVKQQAEYDNKKIKCSYGKNEGACAPFRRLHLCNKNMEKIATSTTSDTLLAEVCYAAKYEGQTIARDYPKYQQKYVNSGSTICTVLARSFADIGDI</sequence>
<dbReference type="Pfam" id="PF15447">
    <property type="entry name" value="NTS"/>
    <property type="match status" value="1"/>
</dbReference>
<dbReference type="InterPro" id="IPR008602">
    <property type="entry name" value="Duffy-antigen-binding"/>
</dbReference>
<feature type="domain" description="Duffy-antigen binding" evidence="2">
    <location>
        <begin position="125"/>
        <end position="199"/>
    </location>
</feature>
<dbReference type="OrthoDB" id="379270at2759"/>
<evidence type="ECO:0000259" key="2">
    <source>
        <dbReference type="Pfam" id="PF05424"/>
    </source>
</evidence>
<dbReference type="GO" id="GO:0016020">
    <property type="term" value="C:membrane"/>
    <property type="evidence" value="ECO:0007669"/>
    <property type="project" value="InterPro"/>
</dbReference>
<reference evidence="4 5" key="2">
    <citation type="submission" date="2013-02" db="EMBL/GenBank/DDBJ databases">
        <title>The Genome Sequence of Plasmodium falciparum Vietnam Oak-Knoll (FVO).</title>
        <authorList>
            <consortium name="The Broad Institute Genome Sequencing Platform"/>
            <consortium name="The Broad Institute Genome Sequencing Center for Infectious Disease"/>
            <person name="Neafsey D."/>
            <person name="Cheeseman I."/>
            <person name="Volkman S."/>
            <person name="Adams J."/>
            <person name="Walker B."/>
            <person name="Young S.K."/>
            <person name="Zeng Q."/>
            <person name="Gargeya S."/>
            <person name="Fitzgerald M."/>
            <person name="Haas B."/>
            <person name="Abouelleil A."/>
            <person name="Alvarado L."/>
            <person name="Arachchi H.M."/>
            <person name="Berlin A.M."/>
            <person name="Chapman S.B."/>
            <person name="Dewar J."/>
            <person name="Goldberg J."/>
            <person name="Griggs A."/>
            <person name="Gujja S."/>
            <person name="Hansen M."/>
            <person name="Howarth C."/>
            <person name="Imamovic A."/>
            <person name="Larimer J."/>
            <person name="McCowan C."/>
            <person name="Murphy C."/>
            <person name="Neiman D."/>
            <person name="Pearson M."/>
            <person name="Priest M."/>
            <person name="Roberts A."/>
            <person name="Saif S."/>
            <person name="Shea T."/>
            <person name="Sisk P."/>
            <person name="Sykes S."/>
            <person name="Wortman J."/>
            <person name="Nusbaum C."/>
            <person name="Birren B."/>
        </authorList>
    </citation>
    <scope>NUCLEOTIDE SEQUENCE [LARGE SCALE GENOMIC DNA]</scope>
    <source>
        <strain evidence="5">Vietnam Oak-Knoll (FVO)</strain>
    </source>
</reference>
<dbReference type="Proteomes" id="UP000030690">
    <property type="component" value="Unassembled WGS sequence"/>
</dbReference>
<gene>
    <name evidence="4" type="ORF">PFFVO_06023</name>
</gene>